<keyword evidence="4" id="KW-1185">Reference proteome</keyword>
<accession>A0ABQ1FH66</accession>
<gene>
    <name evidence="3" type="ORF">GCM10010923_25000</name>
</gene>
<comment type="similarity">
    <text evidence="1">Belongs to the virb1 family.</text>
</comment>
<dbReference type="InterPro" id="IPR023346">
    <property type="entry name" value="Lysozyme-like_dom_sf"/>
</dbReference>
<dbReference type="InterPro" id="IPR008258">
    <property type="entry name" value="Transglycosylase_SLT_dom_1"/>
</dbReference>
<evidence type="ECO:0000259" key="2">
    <source>
        <dbReference type="Pfam" id="PF01464"/>
    </source>
</evidence>
<evidence type="ECO:0000313" key="3">
    <source>
        <dbReference type="EMBL" id="GGA13243.1"/>
    </source>
</evidence>
<dbReference type="RefSeq" id="WP_229658199.1">
    <property type="nucleotide sequence ID" value="NZ_BMID01000001.1"/>
</dbReference>
<dbReference type="Proteomes" id="UP000603317">
    <property type="component" value="Unassembled WGS sequence"/>
</dbReference>
<evidence type="ECO:0000313" key="4">
    <source>
        <dbReference type="Proteomes" id="UP000603317"/>
    </source>
</evidence>
<reference evidence="4" key="1">
    <citation type="journal article" date="2019" name="Int. J. Syst. Evol. Microbiol.">
        <title>The Global Catalogue of Microorganisms (GCM) 10K type strain sequencing project: providing services to taxonomists for standard genome sequencing and annotation.</title>
        <authorList>
            <consortium name="The Broad Institute Genomics Platform"/>
            <consortium name="The Broad Institute Genome Sequencing Center for Infectious Disease"/>
            <person name="Wu L."/>
            <person name="Ma J."/>
        </authorList>
    </citation>
    <scope>NUCLEOTIDE SEQUENCE [LARGE SCALE GENOMIC DNA]</scope>
    <source>
        <strain evidence="4">CGMCC 1.15297</strain>
    </source>
</reference>
<feature type="domain" description="Transglycosylase SLT" evidence="2">
    <location>
        <begin position="20"/>
        <end position="69"/>
    </location>
</feature>
<dbReference type="Pfam" id="PF01464">
    <property type="entry name" value="SLT"/>
    <property type="match status" value="1"/>
</dbReference>
<evidence type="ECO:0000256" key="1">
    <source>
        <dbReference type="ARBA" id="ARBA00009387"/>
    </source>
</evidence>
<organism evidence="3 4">
    <name type="scientific">Blastomonas marina</name>
    <dbReference type="NCBI Taxonomy" id="1867408"/>
    <lineage>
        <taxon>Bacteria</taxon>
        <taxon>Pseudomonadati</taxon>
        <taxon>Pseudomonadota</taxon>
        <taxon>Alphaproteobacteria</taxon>
        <taxon>Sphingomonadales</taxon>
        <taxon>Sphingomonadaceae</taxon>
        <taxon>Blastomonas</taxon>
    </lineage>
</organism>
<sequence length="266" mass="28467">MPSTIDTSVRGGTDRITRAIAQSARRTGVDFDYLMGQARIESGMNPNAKAPTSSATGLYQFISQSWLATVYEHGSKHGLDWAAGAIRRDGSGGFHVPDAAMRQKILDLRKNPEAAAVMAGEFAADNRDYLERRLGREMAPVDLYLAHFLGAGGAHKFLSAHSANPDAAAAPLFGSAARANRNVFYASNGRARSLDEIRDRFAAKLGADAKVPAAGGKDRPGGNDLPFVQPADYLRLASQRAKPSDIDLNNNDNARMAYMLLASMGA</sequence>
<name>A0ABQ1FH66_9SPHN</name>
<dbReference type="EMBL" id="BMID01000001">
    <property type="protein sequence ID" value="GGA13243.1"/>
    <property type="molecule type" value="Genomic_DNA"/>
</dbReference>
<proteinExistence type="inferred from homology"/>
<comment type="caution">
    <text evidence="3">The sequence shown here is derived from an EMBL/GenBank/DDBJ whole genome shotgun (WGS) entry which is preliminary data.</text>
</comment>
<protein>
    <recommendedName>
        <fullName evidence="2">Transglycosylase SLT domain-containing protein</fullName>
    </recommendedName>
</protein>
<dbReference type="SUPFAM" id="SSF53955">
    <property type="entry name" value="Lysozyme-like"/>
    <property type="match status" value="1"/>
</dbReference>
<dbReference type="Gene3D" id="1.10.530.10">
    <property type="match status" value="1"/>
</dbReference>